<dbReference type="InterPro" id="IPR005269">
    <property type="entry name" value="LOG"/>
</dbReference>
<dbReference type="RefSeq" id="WP_247620667.1">
    <property type="nucleotide sequence ID" value="NZ_JAHXCZ010000002.1"/>
</dbReference>
<dbReference type="GO" id="GO:0009691">
    <property type="term" value="P:cytokinin biosynthetic process"/>
    <property type="evidence" value="ECO:0007669"/>
    <property type="project" value="UniProtKB-UniRule"/>
</dbReference>
<sequence>MVRICIYMGSREGRDAGFRHAAETLGRCIAQRGWGLVYGGARVGLMGAVADAALHEGGEVIGVIPHHLVEREMAHEGLTHLLRVDDMHARKAAMAEHADAFIALPGGIGTLEELFETWTWQYLGLHDKPIGVLDVSGFYRPLLEFLDHTVAQGFLNPETRARLVAAADPDHLLDHLMAAQHAPPTTS</sequence>
<organism evidence="4 5">
    <name type="scientific">Chromohalobacter moromii</name>
    <dbReference type="NCBI Taxonomy" id="2860329"/>
    <lineage>
        <taxon>Bacteria</taxon>
        <taxon>Pseudomonadati</taxon>
        <taxon>Pseudomonadota</taxon>
        <taxon>Gammaproteobacteria</taxon>
        <taxon>Oceanospirillales</taxon>
        <taxon>Halomonadaceae</taxon>
        <taxon>Chromohalobacter</taxon>
    </lineage>
</organism>
<dbReference type="AlphaFoldDB" id="A0A9X2X1R9"/>
<dbReference type="NCBIfam" id="TIGR00730">
    <property type="entry name" value="Rossman fold protein, TIGR00730 family"/>
    <property type="match status" value="1"/>
</dbReference>
<dbReference type="EC" id="3.2.2.n1" evidence="3"/>
<keyword evidence="5" id="KW-1185">Reference proteome</keyword>
<dbReference type="GO" id="GO:0008714">
    <property type="term" value="F:AMP nucleosidase activity"/>
    <property type="evidence" value="ECO:0007669"/>
    <property type="project" value="UniProtKB-EC"/>
</dbReference>
<dbReference type="PANTHER" id="PTHR31223:SF70">
    <property type="entry name" value="LOG FAMILY PROTEIN YJL055W"/>
    <property type="match status" value="1"/>
</dbReference>
<protein>
    <recommendedName>
        <fullName evidence="3">Cytokinin riboside 5'-monophosphate phosphoribohydrolase</fullName>
        <ecNumber evidence="3">3.2.2.n1</ecNumber>
    </recommendedName>
</protein>
<evidence type="ECO:0000256" key="1">
    <source>
        <dbReference type="ARBA" id="ARBA00000274"/>
    </source>
</evidence>
<reference evidence="4" key="1">
    <citation type="submission" date="2021-07" db="EMBL/GenBank/DDBJ databases">
        <authorList>
            <person name="Luelf R.H."/>
        </authorList>
    </citation>
    <scope>NUCLEOTIDE SEQUENCE</scope>
    <source>
        <strain evidence="4">TMW 2.2304</strain>
    </source>
</reference>
<evidence type="ECO:0000313" key="4">
    <source>
        <dbReference type="EMBL" id="MCT8504607.1"/>
    </source>
</evidence>
<gene>
    <name evidence="4" type="ORF">KZO87_04400</name>
</gene>
<reference evidence="4" key="2">
    <citation type="journal article" date="2022" name="Syst. Appl. Microbiol.">
        <title>Chromohalobacter moromii sp. nov., a moderately halophilic bacterium isolated from lupine-based moromi fermentation.</title>
        <authorList>
            <person name="Lulf R.H."/>
            <person name="Hilgarth M."/>
            <person name="Ehrmann M.A."/>
        </authorList>
    </citation>
    <scope>NUCLEOTIDE SEQUENCE</scope>
    <source>
        <strain evidence="4">TMW 2.2304</strain>
    </source>
</reference>
<dbReference type="Proteomes" id="UP001145353">
    <property type="component" value="Unassembled WGS sequence"/>
</dbReference>
<evidence type="ECO:0000256" key="3">
    <source>
        <dbReference type="RuleBase" id="RU363015"/>
    </source>
</evidence>
<accession>A0A9X2X1R9</accession>
<comment type="caution">
    <text evidence="4">The sequence shown here is derived from an EMBL/GenBank/DDBJ whole genome shotgun (WGS) entry which is preliminary data.</text>
</comment>
<dbReference type="PANTHER" id="PTHR31223">
    <property type="entry name" value="LOG FAMILY PROTEIN YJL055W"/>
    <property type="match status" value="1"/>
</dbReference>
<evidence type="ECO:0000256" key="2">
    <source>
        <dbReference type="ARBA" id="ARBA00006763"/>
    </source>
</evidence>
<dbReference type="Gene3D" id="3.40.50.450">
    <property type="match status" value="1"/>
</dbReference>
<dbReference type="InterPro" id="IPR031100">
    <property type="entry name" value="LOG_fam"/>
</dbReference>
<comment type="catalytic activity">
    <reaction evidence="1">
        <text>AMP + H2O = D-ribose 5-phosphate + adenine</text>
        <dbReference type="Rhea" id="RHEA:20129"/>
        <dbReference type="ChEBI" id="CHEBI:15377"/>
        <dbReference type="ChEBI" id="CHEBI:16708"/>
        <dbReference type="ChEBI" id="CHEBI:78346"/>
        <dbReference type="ChEBI" id="CHEBI:456215"/>
        <dbReference type="EC" id="3.2.2.4"/>
    </reaction>
</comment>
<dbReference type="GO" id="GO:0005829">
    <property type="term" value="C:cytosol"/>
    <property type="evidence" value="ECO:0007669"/>
    <property type="project" value="TreeGrafter"/>
</dbReference>
<dbReference type="SUPFAM" id="SSF102405">
    <property type="entry name" value="MCP/YpsA-like"/>
    <property type="match status" value="1"/>
</dbReference>
<proteinExistence type="inferred from homology"/>
<keyword evidence="3" id="KW-0203">Cytokinin biosynthesis</keyword>
<keyword evidence="3" id="KW-0378">Hydrolase</keyword>
<evidence type="ECO:0000313" key="5">
    <source>
        <dbReference type="Proteomes" id="UP001145353"/>
    </source>
</evidence>
<dbReference type="Pfam" id="PF03641">
    <property type="entry name" value="Lysine_decarbox"/>
    <property type="match status" value="1"/>
</dbReference>
<comment type="similarity">
    <text evidence="2 3">Belongs to the LOG family.</text>
</comment>
<dbReference type="EMBL" id="JAHXDE010000002">
    <property type="protein sequence ID" value="MCT8504607.1"/>
    <property type="molecule type" value="Genomic_DNA"/>
</dbReference>
<name>A0A9X2X1R9_9GAMM</name>